<dbReference type="PANTHER" id="PTHR46289:SF14">
    <property type="entry name" value="DUF4371 DOMAIN-CONTAINING PROTEIN"/>
    <property type="match status" value="1"/>
</dbReference>
<organism evidence="3 4">
    <name type="scientific">Frankliniella fusca</name>
    <dbReference type="NCBI Taxonomy" id="407009"/>
    <lineage>
        <taxon>Eukaryota</taxon>
        <taxon>Metazoa</taxon>
        <taxon>Ecdysozoa</taxon>
        <taxon>Arthropoda</taxon>
        <taxon>Hexapoda</taxon>
        <taxon>Insecta</taxon>
        <taxon>Pterygota</taxon>
        <taxon>Neoptera</taxon>
        <taxon>Paraneoptera</taxon>
        <taxon>Thysanoptera</taxon>
        <taxon>Terebrantia</taxon>
        <taxon>Thripoidea</taxon>
        <taxon>Thripidae</taxon>
        <taxon>Frankliniella</taxon>
    </lineage>
</organism>
<keyword evidence="4" id="KW-1185">Reference proteome</keyword>
<dbReference type="EMBL" id="JAHWGI010001435">
    <property type="protein sequence ID" value="KAK3932315.1"/>
    <property type="molecule type" value="Genomic_DNA"/>
</dbReference>
<accession>A0AAE1LUK1</accession>
<name>A0AAE1LUK1_9NEOP</name>
<reference evidence="3" key="1">
    <citation type="submission" date="2021-07" db="EMBL/GenBank/DDBJ databases">
        <authorList>
            <person name="Catto M.A."/>
            <person name="Jacobson A."/>
            <person name="Kennedy G."/>
            <person name="Labadie P."/>
            <person name="Hunt B.G."/>
            <person name="Srinivasan R."/>
        </authorList>
    </citation>
    <scope>NUCLEOTIDE SEQUENCE</scope>
    <source>
        <strain evidence="3">PL_HMW_Pooled</strain>
        <tissue evidence="3">Head</tissue>
    </source>
</reference>
<feature type="region of interest" description="Disordered" evidence="1">
    <location>
        <begin position="31"/>
        <end position="52"/>
    </location>
</feature>
<dbReference type="PANTHER" id="PTHR46289">
    <property type="entry name" value="52 KDA REPRESSOR OF THE INHIBITOR OF THE PROTEIN KINASE-LIKE PROTEIN-RELATED"/>
    <property type="match status" value="1"/>
</dbReference>
<proteinExistence type="predicted"/>
<dbReference type="InterPro" id="IPR052958">
    <property type="entry name" value="IFN-induced_PKR_regulator"/>
</dbReference>
<feature type="domain" description="HAT C-terminal dimerisation" evidence="2">
    <location>
        <begin position="825"/>
        <end position="879"/>
    </location>
</feature>
<evidence type="ECO:0000256" key="1">
    <source>
        <dbReference type="SAM" id="MobiDB-lite"/>
    </source>
</evidence>
<dbReference type="Proteomes" id="UP001219518">
    <property type="component" value="Unassembled WGS sequence"/>
</dbReference>
<dbReference type="InterPro" id="IPR012337">
    <property type="entry name" value="RNaseH-like_sf"/>
</dbReference>
<sequence length="898" mass="100078">MQGNSNKRLKIIGDFFVRRNVFTSTVAAVESHSEQASAPLPESEKEKNDAVASSSALAASTLNFNSGCSSSTSCGSGSGQGSVQSDVGDFIGQSISDEQKRALLETPWTPPTNYTFPFSTYTKGEVEYRRYVNHGHLNRFSSWLVLSHSAQGFYCKYCPWFNSEGLGGGRGGSKNAPLKKLVTEPLVQFKDLLGNEKNSYLVKHEQHQDHREAVGRGKNFLRTYQNPAADVRNILSQQRLDKIKENSEGVVYPSENRERLVPIVRATIFLGRQGLAFRGHRDDGRLLDVTGDHDGDYTAFSSTVASATNNEGNFRETLRLMVASGDTNLKKNLENTKSRATYISKSTQNELINCIGNEILEKILKRVEKCKFYAVLFDETTDMSHTSQLSLILRYVSGEGENLEVYEDFIELIDPFEDIDNAKTDTYLLDDDDDDVDQVTDRAVPPVTEEVKLSGKNLGQVVLRALKRLNIPLEKCAGIGTDGCSVMLSEVVGAVSEIQKEATNAVRTPCFNHKLNMSIAQSNKVICIRNAVGTMKECIRFFDASAKRQRVLKQKLRRGLSGLCETRWIERHDGVLQFSVDLPKILETLETISSWADSATSSKANLLCNSITDSFFLVSLLCLSDILSLTLPLSKMLQKKNLGLDEASSVVSNLLSVVGQRRSDAEQHFDDIWKKAEELAASSVDTELKPPRRCGKQGNRANYASESSQSYFRMSVYIPLLDHVLLDLKERFSSEVLDCFHLPSLLPVHISGKSPTILKEKSKLFANKFHHILSSDDVILTERLLLGELTMWQAKWSSCSSVVDSAGAELPLSSLDTLKACDPEVYPLIHTLLSFLTTLPVSNATAERSFSVLRRLKSWLRTTMKQDRLNGLALMHIHRADLSYSWIDKIIDRFAKKG</sequence>
<evidence type="ECO:0000313" key="4">
    <source>
        <dbReference type="Proteomes" id="UP001219518"/>
    </source>
</evidence>
<dbReference type="InterPro" id="IPR008906">
    <property type="entry name" value="HATC_C_dom"/>
</dbReference>
<gene>
    <name evidence="3" type="ORF">KUF71_012388</name>
</gene>
<protein>
    <submittedName>
        <fullName evidence="3">52 kDa repressor of the inhibitor of the protein kinase</fullName>
    </submittedName>
</protein>
<comment type="caution">
    <text evidence="3">The sequence shown here is derived from an EMBL/GenBank/DDBJ whole genome shotgun (WGS) entry which is preliminary data.</text>
</comment>
<dbReference type="SUPFAM" id="SSF53098">
    <property type="entry name" value="Ribonuclease H-like"/>
    <property type="match status" value="1"/>
</dbReference>
<reference evidence="3" key="2">
    <citation type="journal article" date="2023" name="BMC Genomics">
        <title>Pest status, molecular evolution, and epigenetic factors derived from the genome assembly of Frankliniella fusca, a thysanopteran phytovirus vector.</title>
        <authorList>
            <person name="Catto M.A."/>
            <person name="Labadie P.E."/>
            <person name="Jacobson A.L."/>
            <person name="Kennedy G.G."/>
            <person name="Srinivasan R."/>
            <person name="Hunt B.G."/>
        </authorList>
    </citation>
    <scope>NUCLEOTIDE SEQUENCE</scope>
    <source>
        <strain evidence="3">PL_HMW_Pooled</strain>
    </source>
</reference>
<dbReference type="Pfam" id="PF05699">
    <property type="entry name" value="Dimer_Tnp_hAT"/>
    <property type="match status" value="1"/>
</dbReference>
<evidence type="ECO:0000259" key="2">
    <source>
        <dbReference type="Pfam" id="PF05699"/>
    </source>
</evidence>
<evidence type="ECO:0000313" key="3">
    <source>
        <dbReference type="EMBL" id="KAK3932315.1"/>
    </source>
</evidence>
<dbReference type="AlphaFoldDB" id="A0AAE1LUK1"/>
<dbReference type="GO" id="GO:0046983">
    <property type="term" value="F:protein dimerization activity"/>
    <property type="evidence" value="ECO:0007669"/>
    <property type="project" value="InterPro"/>
</dbReference>